<name>A0ABZ2UK30_9FLAO</name>
<reference evidence="1 2" key="1">
    <citation type="submission" date="2024-03" db="EMBL/GenBank/DDBJ databases">
        <title>Flavobacterium soyae.</title>
        <authorList>
            <person name="Zheng W."/>
        </authorList>
    </citation>
    <scope>NUCLEOTIDE SEQUENCE [LARGE SCALE GENOMIC DNA]</scope>
    <source>
        <strain evidence="1 2">55</strain>
    </source>
</reference>
<dbReference type="SUPFAM" id="SSF101898">
    <property type="entry name" value="NHL repeat"/>
    <property type="match status" value="1"/>
</dbReference>
<dbReference type="RefSeq" id="WP_406845517.1">
    <property type="nucleotide sequence ID" value="NZ_CP150845.1"/>
</dbReference>
<dbReference type="Proteomes" id="UP001623852">
    <property type="component" value="Chromosome"/>
</dbReference>
<evidence type="ECO:0000313" key="1">
    <source>
        <dbReference type="EMBL" id="WYZ21910.1"/>
    </source>
</evidence>
<protein>
    <submittedName>
        <fullName evidence="1">Uncharacterized protein</fullName>
    </submittedName>
</protein>
<evidence type="ECO:0000313" key="2">
    <source>
        <dbReference type="Proteomes" id="UP001623852"/>
    </source>
</evidence>
<proteinExistence type="predicted"/>
<organism evidence="1 2">
    <name type="scientific">Flavobacterium soyae</name>
    <dbReference type="NCBI Taxonomy" id="2903098"/>
    <lineage>
        <taxon>Bacteria</taxon>
        <taxon>Pseudomonadati</taxon>
        <taxon>Bacteroidota</taxon>
        <taxon>Flavobacteriia</taxon>
        <taxon>Flavobacteriales</taxon>
        <taxon>Flavobacteriaceae</taxon>
        <taxon>Flavobacterium</taxon>
    </lineage>
</organism>
<keyword evidence="2" id="KW-1185">Reference proteome</keyword>
<gene>
    <name evidence="1" type="ORF">AABD74_10695</name>
</gene>
<dbReference type="EMBL" id="CP150845">
    <property type="protein sequence ID" value="WYZ21910.1"/>
    <property type="molecule type" value="Genomic_DNA"/>
</dbReference>
<sequence>MDTNHNRIKVADLEKNQPDKILTTNSNGELEFSDVNNIKTDSYNALDYTQEGKSLDARQGKVLKDLIDNIKDTLKTYFDTLYLGISNDQTVLGIKTFLAGKLGLRNAANTFTSFFTNANTASRTYTLPDKNGTVVLTSDITGSPNFMPKYSASGTALGNSRIADTGSKILIDSYQIAELDLQFNSIKRENSIGSESASSGFDGTDFILKGGNASNSQGHNNIRKMSAGFPIYPSSVFSSNYSDNVYACAGTVMYKLDRLSGIFSVYATGLATGNNMWGGCESPNGDVYYINQAKNIFKQTNGVGAFVLYASLPSGFYGTGITITPNNDIYACTFGTGGKVYKQTNSTGSFVDIGETSRNYVSLTSDLNNNVYVAEGGSTFLGGSNGYLYKQTNSTGSFTQMDSTLLLWNGIVWDRIGGDLFCSSGTGLYKFANGSGSAISQNASFGFACGSLALCRTILFTAWMNTSSGSQDIYSYNINSSGLPNLNGGTLKQKAGVGKGAGQSRIQFITGQKTTSGTNLQTETLRCYIDENGYLVWLNMPTYPDNSTAIAAGLPVGCEYKTATGDRKIVY</sequence>
<accession>A0ABZ2UK30</accession>